<keyword evidence="3" id="KW-0206">Cytoskeleton</keyword>
<comment type="similarity">
    <text evidence="4">Belongs to the PPP1R35 family.</text>
</comment>
<comment type="subcellular location">
    <subcellularLocation>
        <location evidence="1">Cytoplasm</location>
        <location evidence="1">Cytoskeleton</location>
        <location evidence="1">Microtubule organizing center</location>
        <location evidence="1">Centrosome</location>
        <location evidence="1">Centriole</location>
    </subcellularLocation>
</comment>
<feature type="region of interest" description="Disordered" evidence="5">
    <location>
        <begin position="260"/>
        <end position="280"/>
    </location>
</feature>
<dbReference type="Proteomes" id="UP000515152">
    <property type="component" value="Chromosome 18"/>
</dbReference>
<dbReference type="GO" id="GO:1903724">
    <property type="term" value="P:positive regulation of centriole elongation"/>
    <property type="evidence" value="ECO:0007669"/>
    <property type="project" value="TreeGrafter"/>
</dbReference>
<organism evidence="7 8">
    <name type="scientific">Clupea harengus</name>
    <name type="common">Atlantic herring</name>
    <dbReference type="NCBI Taxonomy" id="7950"/>
    <lineage>
        <taxon>Eukaryota</taxon>
        <taxon>Metazoa</taxon>
        <taxon>Chordata</taxon>
        <taxon>Craniata</taxon>
        <taxon>Vertebrata</taxon>
        <taxon>Euteleostomi</taxon>
        <taxon>Actinopterygii</taxon>
        <taxon>Neopterygii</taxon>
        <taxon>Teleostei</taxon>
        <taxon>Clupei</taxon>
        <taxon>Clupeiformes</taxon>
        <taxon>Clupeoidei</taxon>
        <taxon>Clupeidae</taxon>
        <taxon>Clupea</taxon>
    </lineage>
</organism>
<evidence type="ECO:0000256" key="4">
    <source>
        <dbReference type="ARBA" id="ARBA00029452"/>
    </source>
</evidence>
<dbReference type="PANTHER" id="PTHR28625:SF1">
    <property type="entry name" value="PROTEIN PHOSPHATASE 1 REGULATORY SUBUNIT 35"/>
    <property type="match status" value="1"/>
</dbReference>
<evidence type="ECO:0000313" key="8">
    <source>
        <dbReference type="RefSeq" id="XP_031440873.1"/>
    </source>
</evidence>
<feature type="compositionally biased region" description="Basic residues" evidence="5">
    <location>
        <begin position="58"/>
        <end position="69"/>
    </location>
</feature>
<evidence type="ECO:0000256" key="1">
    <source>
        <dbReference type="ARBA" id="ARBA00004114"/>
    </source>
</evidence>
<dbReference type="GO" id="GO:0005814">
    <property type="term" value="C:centriole"/>
    <property type="evidence" value="ECO:0007669"/>
    <property type="project" value="UniProtKB-SubCell"/>
</dbReference>
<proteinExistence type="inferred from homology"/>
<gene>
    <name evidence="8" type="primary">ppp1r35</name>
</gene>
<dbReference type="KEGG" id="char:105891436"/>
<reference evidence="8" key="1">
    <citation type="submission" date="2025-08" db="UniProtKB">
        <authorList>
            <consortium name="RefSeq"/>
        </authorList>
    </citation>
    <scope>IDENTIFICATION</scope>
</reference>
<dbReference type="CTD" id="221908"/>
<dbReference type="AlphaFoldDB" id="A0A6P8GQ65"/>
<evidence type="ECO:0000313" key="7">
    <source>
        <dbReference type="Proteomes" id="UP000515152"/>
    </source>
</evidence>
<name>A0A6P8GQ65_CLUHA</name>
<evidence type="ECO:0000256" key="2">
    <source>
        <dbReference type="ARBA" id="ARBA00022490"/>
    </source>
</evidence>
<evidence type="ECO:0000256" key="5">
    <source>
        <dbReference type="SAM" id="MobiDB-lite"/>
    </source>
</evidence>
<sequence>MTMLQRPFAGFGDPDSQPAPLPGPTAACHGTPLRKCPELDLSITSTPERPPADSGILRRSKGPKQKARQVRFDVRPKPKATSPHRACPVNELPVVTVIQEPSCTRPAASQPAVSERKGKKKEKRAGQDRCITPPLAETGDGQLLEGAQLNSTLHLKAALEKVTLEEFDPQKAMKEKLQTSTHTKNQISAKAAEGVNFRYTQQLYHGLVSVSLSHEQLVSQALRHRPPLALPVRSHGNKAQSEAPDLLAFYSPGELLRESPLLPGNQVPLPRPRPKPRPAHATFDLYQRQRQWEA</sequence>
<dbReference type="GO" id="GO:0019902">
    <property type="term" value="F:phosphatase binding"/>
    <property type="evidence" value="ECO:0007669"/>
    <property type="project" value="InterPro"/>
</dbReference>
<dbReference type="PANTHER" id="PTHR28625">
    <property type="entry name" value="PROTEIN PHOSPHATASE 1 REGULATORY SUBUNIT 35"/>
    <property type="match status" value="1"/>
</dbReference>
<accession>A0A6P8GQ65</accession>
<protein>
    <submittedName>
        <fullName evidence="8">Protein phosphatase 1 regulatory subunit 35</fullName>
    </submittedName>
</protein>
<keyword evidence="2" id="KW-0963">Cytoplasm</keyword>
<feature type="region of interest" description="Disordered" evidence="5">
    <location>
        <begin position="101"/>
        <end position="137"/>
    </location>
</feature>
<evidence type="ECO:0000256" key="3">
    <source>
        <dbReference type="ARBA" id="ARBA00023212"/>
    </source>
</evidence>
<dbReference type="GO" id="GO:0045724">
    <property type="term" value="P:positive regulation of cilium assembly"/>
    <property type="evidence" value="ECO:0007669"/>
    <property type="project" value="TreeGrafter"/>
</dbReference>
<evidence type="ECO:0000259" key="6">
    <source>
        <dbReference type="Pfam" id="PF15503"/>
    </source>
</evidence>
<dbReference type="InterPro" id="IPR033590">
    <property type="entry name" value="PPP1R35"/>
</dbReference>
<keyword evidence="7" id="KW-1185">Reference proteome</keyword>
<feature type="region of interest" description="Disordered" evidence="5">
    <location>
        <begin position="1"/>
        <end position="87"/>
    </location>
</feature>
<dbReference type="OrthoDB" id="8942190at2759"/>
<dbReference type="Pfam" id="PF15503">
    <property type="entry name" value="PPP1R35_C"/>
    <property type="match status" value="1"/>
</dbReference>
<dbReference type="InterPro" id="IPR029135">
    <property type="entry name" value="PPP1R35_C"/>
</dbReference>
<dbReference type="RefSeq" id="XP_031440873.1">
    <property type="nucleotide sequence ID" value="XM_031585013.2"/>
</dbReference>
<feature type="domain" description="Protein phosphatase 1 regulatory subunit 35 C-terminal" evidence="6">
    <location>
        <begin position="148"/>
        <end position="289"/>
    </location>
</feature>
<dbReference type="GeneID" id="105891436"/>